<evidence type="ECO:0000313" key="3">
    <source>
        <dbReference type="Proteomes" id="UP001307889"/>
    </source>
</evidence>
<sequence length="83" mass="9394">MDPQTNFRETGAVNTQRNLRPAVLFALTRDESHPRFLICEVTAIWMRLITERNRVPLRDPGPTPRPPVLAVISDSGKTVGRRS</sequence>
<organism evidence="2 3">
    <name type="scientific">Nesidiocoris tenuis</name>
    <dbReference type="NCBI Taxonomy" id="355587"/>
    <lineage>
        <taxon>Eukaryota</taxon>
        <taxon>Metazoa</taxon>
        <taxon>Ecdysozoa</taxon>
        <taxon>Arthropoda</taxon>
        <taxon>Hexapoda</taxon>
        <taxon>Insecta</taxon>
        <taxon>Pterygota</taxon>
        <taxon>Neoptera</taxon>
        <taxon>Paraneoptera</taxon>
        <taxon>Hemiptera</taxon>
        <taxon>Heteroptera</taxon>
        <taxon>Panheteroptera</taxon>
        <taxon>Cimicomorpha</taxon>
        <taxon>Miridae</taxon>
        <taxon>Dicyphina</taxon>
        <taxon>Nesidiocoris</taxon>
    </lineage>
</organism>
<reference evidence="2 3" key="1">
    <citation type="submission" date="2023-09" db="EMBL/GenBank/DDBJ databases">
        <title>Nesidiocoris tenuis whole genome shotgun sequence.</title>
        <authorList>
            <person name="Shibata T."/>
            <person name="Shimoda M."/>
            <person name="Kobayashi T."/>
            <person name="Uehara T."/>
        </authorList>
    </citation>
    <scope>NUCLEOTIDE SEQUENCE [LARGE SCALE GENOMIC DNA]</scope>
    <source>
        <strain evidence="2 3">Japan</strain>
    </source>
</reference>
<dbReference type="Proteomes" id="UP001307889">
    <property type="component" value="Chromosome 3"/>
</dbReference>
<feature type="region of interest" description="Disordered" evidence="1">
    <location>
        <begin position="55"/>
        <end position="83"/>
    </location>
</feature>
<keyword evidence="3" id="KW-1185">Reference proteome</keyword>
<name>A0ABN7AJH5_9HEMI</name>
<dbReference type="EMBL" id="AP028911">
    <property type="protein sequence ID" value="BES92405.1"/>
    <property type="molecule type" value="Genomic_DNA"/>
</dbReference>
<protein>
    <submittedName>
        <fullName evidence="2">Uncharacterized protein</fullName>
    </submittedName>
</protein>
<gene>
    <name evidence="2" type="ORF">NTJ_05214</name>
</gene>
<accession>A0ABN7AJH5</accession>
<evidence type="ECO:0000313" key="2">
    <source>
        <dbReference type="EMBL" id="BES92405.1"/>
    </source>
</evidence>
<proteinExistence type="predicted"/>
<evidence type="ECO:0000256" key="1">
    <source>
        <dbReference type="SAM" id="MobiDB-lite"/>
    </source>
</evidence>